<keyword evidence="4" id="KW-1185">Reference proteome</keyword>
<name>A0A4Y6RH58_9BURK</name>
<evidence type="ECO:0000259" key="2">
    <source>
        <dbReference type="Pfam" id="PF07811"/>
    </source>
</evidence>
<sequence length="162" mass="17770">MKAPCRKSCPRRQDGVAAIELALILLFFIGLLPVVLLFGRALLAYTAMQKSAHDAARYMATLPLPQMTNTASAVQGTAFARQMALDAMAETWPQLEPVQVNLECVYSDDAYSCGTLTSKPLQVRVKFATDMPIGILPDLLSKWLPPMASIPLRANATLRYEN</sequence>
<dbReference type="AlphaFoldDB" id="A0A4Y6RH58"/>
<evidence type="ECO:0000256" key="1">
    <source>
        <dbReference type="SAM" id="Phobius"/>
    </source>
</evidence>
<feature type="domain" description="TadE-like" evidence="2">
    <location>
        <begin position="15"/>
        <end position="57"/>
    </location>
</feature>
<proteinExistence type="predicted"/>
<reference evidence="3 4" key="1">
    <citation type="submission" date="2019-06" db="EMBL/GenBank/DDBJ databases">
        <title>Complete genome sequence of Janthinobacterium sp. SNU WT3 isolated from diseased rainbow trout.</title>
        <authorList>
            <person name="Oh W.T."/>
            <person name="Park S.C."/>
        </authorList>
    </citation>
    <scope>NUCLEOTIDE SEQUENCE [LARGE SCALE GENOMIC DNA]</scope>
    <source>
        <strain evidence="3 4">SNU WT3</strain>
    </source>
</reference>
<dbReference type="EMBL" id="CP041185">
    <property type="protein sequence ID" value="QDG72358.1"/>
    <property type="molecule type" value="Genomic_DNA"/>
</dbReference>
<accession>A0A4Y6RH58</accession>
<dbReference type="RefSeq" id="WP_141171379.1">
    <property type="nucleotide sequence ID" value="NZ_CP041185.1"/>
</dbReference>
<keyword evidence="1" id="KW-0812">Transmembrane</keyword>
<dbReference type="Pfam" id="PF07811">
    <property type="entry name" value="TadE"/>
    <property type="match status" value="1"/>
</dbReference>
<dbReference type="Proteomes" id="UP000316665">
    <property type="component" value="Chromosome"/>
</dbReference>
<dbReference type="KEGG" id="jas:FJQ89_19525"/>
<organism evidence="3 4">
    <name type="scientific">Janthinobacterium tructae</name>
    <dbReference type="NCBI Taxonomy" id="2590869"/>
    <lineage>
        <taxon>Bacteria</taxon>
        <taxon>Pseudomonadati</taxon>
        <taxon>Pseudomonadota</taxon>
        <taxon>Betaproteobacteria</taxon>
        <taxon>Burkholderiales</taxon>
        <taxon>Oxalobacteraceae</taxon>
        <taxon>Janthinobacterium</taxon>
    </lineage>
</organism>
<evidence type="ECO:0000313" key="4">
    <source>
        <dbReference type="Proteomes" id="UP000316665"/>
    </source>
</evidence>
<keyword evidence="1" id="KW-1133">Transmembrane helix</keyword>
<gene>
    <name evidence="3" type="ORF">FJQ89_19525</name>
</gene>
<feature type="transmembrane region" description="Helical" evidence="1">
    <location>
        <begin position="21"/>
        <end position="43"/>
    </location>
</feature>
<protein>
    <recommendedName>
        <fullName evidence="2">TadE-like domain-containing protein</fullName>
    </recommendedName>
</protein>
<dbReference type="InterPro" id="IPR012495">
    <property type="entry name" value="TadE-like_dom"/>
</dbReference>
<evidence type="ECO:0000313" key="3">
    <source>
        <dbReference type="EMBL" id="QDG72358.1"/>
    </source>
</evidence>
<dbReference type="OrthoDB" id="8708025at2"/>
<keyword evidence="1" id="KW-0472">Membrane</keyword>